<comment type="caution">
    <text evidence="3">The sequence shown here is derived from an EMBL/GenBank/DDBJ whole genome shotgun (WGS) entry which is preliminary data.</text>
</comment>
<dbReference type="InterPro" id="IPR001623">
    <property type="entry name" value="DnaJ_domain"/>
</dbReference>
<gene>
    <name evidence="3" type="ORF">ADN00_13725</name>
</gene>
<dbReference type="InterPro" id="IPR036869">
    <property type="entry name" value="J_dom_sf"/>
</dbReference>
<dbReference type="Gene3D" id="3.40.50.410">
    <property type="entry name" value="von Willebrand factor, type A domain"/>
    <property type="match status" value="1"/>
</dbReference>
<dbReference type="InterPro" id="IPR036465">
    <property type="entry name" value="vWFA_dom_sf"/>
</dbReference>
<dbReference type="PANTHER" id="PTHR45737">
    <property type="entry name" value="VON WILLEBRAND FACTOR A DOMAIN-CONTAINING PROTEIN 5A"/>
    <property type="match status" value="1"/>
</dbReference>
<reference evidence="3 4" key="1">
    <citation type="submission" date="2015-07" db="EMBL/GenBank/DDBJ databases">
        <title>Genome sequence of Ornatilinea apprima DSM 23815.</title>
        <authorList>
            <person name="Hemp J."/>
            <person name="Ward L.M."/>
            <person name="Pace L.A."/>
            <person name="Fischer W.W."/>
        </authorList>
    </citation>
    <scope>NUCLEOTIDE SEQUENCE [LARGE SCALE GENOMIC DNA]</scope>
    <source>
        <strain evidence="3 4">P3M-1</strain>
    </source>
</reference>
<protein>
    <recommendedName>
        <fullName evidence="5">VWFA domain-containing protein</fullName>
    </recommendedName>
</protein>
<feature type="domain" description="VWFA" evidence="2">
    <location>
        <begin position="88"/>
        <end position="263"/>
    </location>
</feature>
<dbReference type="STRING" id="1134406.ADN00_13725"/>
<evidence type="ECO:0000259" key="2">
    <source>
        <dbReference type="PROSITE" id="PS50234"/>
    </source>
</evidence>
<dbReference type="SUPFAM" id="SSF46565">
    <property type="entry name" value="Chaperone J-domain"/>
    <property type="match status" value="1"/>
</dbReference>
<dbReference type="SUPFAM" id="SSF53300">
    <property type="entry name" value="vWA-like"/>
    <property type="match status" value="1"/>
</dbReference>
<dbReference type="CDD" id="cd06257">
    <property type="entry name" value="DnaJ"/>
    <property type="match status" value="1"/>
</dbReference>
<dbReference type="PANTHER" id="PTHR45737:SF6">
    <property type="entry name" value="VON WILLEBRAND FACTOR A DOMAIN-CONTAINING PROTEIN 5A"/>
    <property type="match status" value="1"/>
</dbReference>
<organism evidence="3 4">
    <name type="scientific">Ornatilinea apprima</name>
    <dbReference type="NCBI Taxonomy" id="1134406"/>
    <lineage>
        <taxon>Bacteria</taxon>
        <taxon>Bacillati</taxon>
        <taxon>Chloroflexota</taxon>
        <taxon>Anaerolineae</taxon>
        <taxon>Anaerolineales</taxon>
        <taxon>Anaerolineaceae</taxon>
        <taxon>Ornatilinea</taxon>
    </lineage>
</organism>
<accession>A0A0N8GM55</accession>
<dbReference type="Pfam" id="PF00092">
    <property type="entry name" value="VWA"/>
    <property type="match status" value="1"/>
</dbReference>
<dbReference type="Pfam" id="PF00226">
    <property type="entry name" value="DnaJ"/>
    <property type="match status" value="1"/>
</dbReference>
<keyword evidence="4" id="KW-1185">Reference proteome</keyword>
<evidence type="ECO:0008006" key="5">
    <source>
        <dbReference type="Google" id="ProtNLM"/>
    </source>
</evidence>
<evidence type="ECO:0000313" key="4">
    <source>
        <dbReference type="Proteomes" id="UP000050417"/>
    </source>
</evidence>
<dbReference type="SMART" id="SM00327">
    <property type="entry name" value="VWA"/>
    <property type="match status" value="1"/>
</dbReference>
<dbReference type="EMBL" id="LGCL01000032">
    <property type="protein sequence ID" value="KPL74354.1"/>
    <property type="molecule type" value="Genomic_DNA"/>
</dbReference>
<evidence type="ECO:0000313" key="3">
    <source>
        <dbReference type="EMBL" id="KPL74354.1"/>
    </source>
</evidence>
<sequence>MHPDVNPDPSIREEFLKIQDAFEVLSNISRRERYDLTLSEADLNPLFSVEFLVSRDQIAWKKEAQLVYGLLKFTATGEMDVSRQVPRCISLVIDRSTSMKGERMEVVKANVLQLFKRLNPQDIISIVTFSDRAELVLPPTPADELQRHEYPVMSIQTSGGTEIFHGLELGYKKLLEVVNGNQDAHLILLTDGHTYGDEEKCFALARDAALHGIVISGLGIGAEWNDEFLDQLASITGGNTSFVRSSKELARYLDEKIGVRSTVFAKNIHLDCVQDPLISMNYAYRISPNTSEIGIEDVLPLGMLRYKENLSILCEFAVNDLPDDKDEIRIIDGWLLFNLPGEAQPRRIYLHQTLKITDSSDDWQPPAEILKALSKINLYRMHEKVRAHIKTGNIEGATQYLKNLATNLLSMGDLDLAKVVIRESENIEQHHRMSQEGDKRIKYGTRALLLPSGQER</sequence>
<dbReference type="InterPro" id="IPR002035">
    <property type="entry name" value="VWF_A"/>
</dbReference>
<evidence type="ECO:0000259" key="1">
    <source>
        <dbReference type="PROSITE" id="PS50076"/>
    </source>
</evidence>
<dbReference type="AlphaFoldDB" id="A0A0N8GM55"/>
<dbReference type="Gene3D" id="1.10.287.110">
    <property type="entry name" value="DnaJ domain"/>
    <property type="match status" value="1"/>
</dbReference>
<dbReference type="Proteomes" id="UP000050417">
    <property type="component" value="Unassembled WGS sequence"/>
</dbReference>
<dbReference type="PROSITE" id="PS50076">
    <property type="entry name" value="DNAJ_2"/>
    <property type="match status" value="1"/>
</dbReference>
<name>A0A0N8GM55_9CHLR</name>
<proteinExistence type="predicted"/>
<dbReference type="PROSITE" id="PS50234">
    <property type="entry name" value="VWFA"/>
    <property type="match status" value="1"/>
</dbReference>
<feature type="domain" description="J" evidence="1">
    <location>
        <begin position="1"/>
        <end position="38"/>
    </location>
</feature>